<feature type="transmembrane region" description="Helical" evidence="1">
    <location>
        <begin position="150"/>
        <end position="172"/>
    </location>
</feature>
<dbReference type="AlphaFoldDB" id="A0A6C0LNQ1"/>
<keyword evidence="1" id="KW-0472">Membrane</keyword>
<sequence>MAEKKVLDSVTALFTFATDGFKYNLETFPDTISAAAFLFTILFQSPPLAALTGSILALNVISPVLQKFLSSFVGDSAIVNNEADRRCSGHFPGVSFERILQLSNTKSFSDLDHNGVPSYYALFLGFLTAYVGALPIIYSKEISYSPKRQASTTTGLVILGVVVLLCGIHRLISTCENAVSLLVGIVAGALVGLFCVGFLSYISDRRLTNILSFPLIRNRASDGKPIYVCEKALKRPAPVNTKPITQKEATKIQQLRSTIEKGSRATRISISSDKLDSLATYFANNADPATGELPRGLKTQSDILNILSVTQEQFQQIIKAGQ</sequence>
<keyword evidence="1" id="KW-1133">Transmembrane helix</keyword>
<name>A0A6C0LNQ1_9ZZZZ</name>
<keyword evidence="1" id="KW-0812">Transmembrane</keyword>
<evidence type="ECO:0000256" key="1">
    <source>
        <dbReference type="SAM" id="Phobius"/>
    </source>
</evidence>
<organism evidence="2">
    <name type="scientific">viral metagenome</name>
    <dbReference type="NCBI Taxonomy" id="1070528"/>
    <lineage>
        <taxon>unclassified sequences</taxon>
        <taxon>metagenomes</taxon>
        <taxon>organismal metagenomes</taxon>
    </lineage>
</organism>
<feature type="transmembrane region" description="Helical" evidence="1">
    <location>
        <begin position="119"/>
        <end position="138"/>
    </location>
</feature>
<feature type="transmembrane region" description="Helical" evidence="1">
    <location>
        <begin position="178"/>
        <end position="202"/>
    </location>
</feature>
<proteinExistence type="predicted"/>
<dbReference type="EMBL" id="MN740532">
    <property type="protein sequence ID" value="QHU31635.1"/>
    <property type="molecule type" value="Genomic_DNA"/>
</dbReference>
<reference evidence="2" key="1">
    <citation type="journal article" date="2020" name="Nature">
        <title>Giant virus diversity and host interactions through global metagenomics.</title>
        <authorList>
            <person name="Schulz F."/>
            <person name="Roux S."/>
            <person name="Paez-Espino D."/>
            <person name="Jungbluth S."/>
            <person name="Walsh D.A."/>
            <person name="Denef V.J."/>
            <person name="McMahon K.D."/>
            <person name="Konstantinidis K.T."/>
            <person name="Eloe-Fadrosh E.A."/>
            <person name="Kyrpides N.C."/>
            <person name="Woyke T."/>
        </authorList>
    </citation>
    <scope>NUCLEOTIDE SEQUENCE</scope>
    <source>
        <strain evidence="2">GVMAG-M-3300027963-41</strain>
    </source>
</reference>
<accession>A0A6C0LNQ1</accession>
<protein>
    <submittedName>
        <fullName evidence="2">Uncharacterized protein</fullName>
    </submittedName>
</protein>
<evidence type="ECO:0000313" key="2">
    <source>
        <dbReference type="EMBL" id="QHU31635.1"/>
    </source>
</evidence>